<dbReference type="InterPro" id="IPR033112">
    <property type="entry name" value="PLA2_Asp_AS"/>
</dbReference>
<keyword evidence="8" id="KW-0443">Lipid metabolism</keyword>
<keyword evidence="3" id="KW-0964">Secreted</keyword>
<evidence type="ECO:0000256" key="13">
    <source>
        <dbReference type="RuleBase" id="RU003654"/>
    </source>
</evidence>
<sequence length="97" mass="11029">TYVPYGCYCGFGGSGEPIDEIDRCCQIHDNCYGEATPLCGRYGIYLDNYKWKCTRDRKAVCAGKTPCEKKLCECDVAVVRCWGNYTMPTKKRKCTKK</sequence>
<evidence type="ECO:0000259" key="14">
    <source>
        <dbReference type="SMART" id="SM00085"/>
    </source>
</evidence>
<evidence type="ECO:0000256" key="3">
    <source>
        <dbReference type="ARBA" id="ARBA00022525"/>
    </source>
</evidence>
<evidence type="ECO:0000256" key="4">
    <source>
        <dbReference type="ARBA" id="ARBA00022723"/>
    </source>
</evidence>
<dbReference type="GO" id="GO:0016042">
    <property type="term" value="P:lipid catabolic process"/>
    <property type="evidence" value="ECO:0007669"/>
    <property type="project" value="UniProtKB-KW"/>
</dbReference>
<dbReference type="CDD" id="cd00125">
    <property type="entry name" value="PLA2c"/>
    <property type="match status" value="1"/>
</dbReference>
<comment type="subcellular location">
    <subcellularLocation>
        <location evidence="1">Secreted</location>
    </subcellularLocation>
</comment>
<dbReference type="PANTHER" id="PTHR11716:SF47">
    <property type="entry name" value="PHOSPHOLIPASE A2-ALPHA"/>
    <property type="match status" value="1"/>
</dbReference>
<feature type="disulfide bond" evidence="12">
    <location>
        <begin position="61"/>
        <end position="72"/>
    </location>
</feature>
<keyword evidence="6 11" id="KW-0106">Calcium</keyword>
<dbReference type="Pfam" id="PF00068">
    <property type="entry name" value="Phospholip_A2_1"/>
    <property type="match status" value="1"/>
</dbReference>
<dbReference type="AlphaFoldDB" id="A0A0B1ST04"/>
<dbReference type="SUPFAM" id="SSF48619">
    <property type="entry name" value="Phospholipase A2, PLA2"/>
    <property type="match status" value="1"/>
</dbReference>
<dbReference type="InterPro" id="IPR001211">
    <property type="entry name" value="PLA2"/>
</dbReference>
<keyword evidence="16" id="KW-1185">Reference proteome</keyword>
<keyword evidence="7" id="KW-0442">Lipid degradation</keyword>
<dbReference type="InterPro" id="IPR033113">
    <property type="entry name" value="PLA2_histidine"/>
</dbReference>
<accession>A0A0B1ST04</accession>
<evidence type="ECO:0000256" key="8">
    <source>
        <dbReference type="ARBA" id="ARBA00023098"/>
    </source>
</evidence>
<dbReference type="PANTHER" id="PTHR11716">
    <property type="entry name" value="PHOSPHOLIPASE A2 FAMILY MEMBER"/>
    <property type="match status" value="1"/>
</dbReference>
<feature type="binding site" evidence="11">
    <location>
        <position position="8"/>
    </location>
    <ligand>
        <name>Ca(2+)</name>
        <dbReference type="ChEBI" id="CHEBI:29108"/>
    </ligand>
</feature>
<evidence type="ECO:0000256" key="10">
    <source>
        <dbReference type="PIRSR" id="PIRSR601211-1"/>
    </source>
</evidence>
<dbReference type="PROSITE" id="PS00118">
    <property type="entry name" value="PA2_HIS"/>
    <property type="match status" value="1"/>
</dbReference>
<evidence type="ECO:0000256" key="1">
    <source>
        <dbReference type="ARBA" id="ARBA00004613"/>
    </source>
</evidence>
<evidence type="ECO:0000256" key="5">
    <source>
        <dbReference type="ARBA" id="ARBA00022801"/>
    </source>
</evidence>
<dbReference type="EMBL" id="KN560726">
    <property type="protein sequence ID" value="KHJ86345.1"/>
    <property type="molecule type" value="Genomic_DNA"/>
</dbReference>
<evidence type="ECO:0000256" key="6">
    <source>
        <dbReference type="ARBA" id="ARBA00022837"/>
    </source>
</evidence>
<dbReference type="OrthoDB" id="5839847at2759"/>
<feature type="binding site" evidence="11">
    <location>
        <position position="12"/>
    </location>
    <ligand>
        <name>Ca(2+)</name>
        <dbReference type="ChEBI" id="CHEBI:29108"/>
    </ligand>
</feature>
<keyword evidence="9 12" id="KW-1015">Disulfide bond</keyword>
<feature type="binding site" evidence="11">
    <location>
        <position position="29"/>
    </location>
    <ligand>
        <name>Ca(2+)</name>
        <dbReference type="ChEBI" id="CHEBI:29108"/>
    </ligand>
</feature>
<comment type="cofactor">
    <cofactor evidence="11">
        <name>Ca(2+)</name>
        <dbReference type="ChEBI" id="CHEBI:29108"/>
    </cofactor>
    <text evidence="11">Binds 1 Ca(2+) ion per subunit.</text>
</comment>
<reference evidence="15 16" key="1">
    <citation type="submission" date="2014-03" db="EMBL/GenBank/DDBJ databases">
        <title>Draft genome of the hookworm Oesophagostomum dentatum.</title>
        <authorList>
            <person name="Mitreva M."/>
        </authorList>
    </citation>
    <scope>NUCLEOTIDE SEQUENCE [LARGE SCALE GENOMIC DNA]</scope>
    <source>
        <strain evidence="15 16">OD-Hann</strain>
    </source>
</reference>
<dbReference type="GO" id="GO:0005509">
    <property type="term" value="F:calcium ion binding"/>
    <property type="evidence" value="ECO:0007669"/>
    <property type="project" value="InterPro"/>
</dbReference>
<feature type="active site" evidence="10">
    <location>
        <position position="28"/>
    </location>
</feature>
<comment type="similarity">
    <text evidence="13">Belongs to the phospholipase A2 family.</text>
</comment>
<evidence type="ECO:0000256" key="7">
    <source>
        <dbReference type="ARBA" id="ARBA00022963"/>
    </source>
</evidence>
<gene>
    <name evidence="15" type="ORF">OESDEN_13909</name>
</gene>
<feature type="disulfide bond" evidence="12">
    <location>
        <begin position="31"/>
        <end position="74"/>
    </location>
</feature>
<feature type="binding site" evidence="11">
    <location>
        <position position="10"/>
    </location>
    <ligand>
        <name>Ca(2+)</name>
        <dbReference type="ChEBI" id="CHEBI:29108"/>
    </ligand>
</feature>
<feature type="disulfide bond" evidence="12">
    <location>
        <begin position="9"/>
        <end position="25"/>
    </location>
</feature>
<feature type="domain" description="Phospholipase A2-like central" evidence="14">
    <location>
        <begin position="1"/>
        <end position="95"/>
    </location>
</feature>
<evidence type="ECO:0000256" key="12">
    <source>
        <dbReference type="PIRSR" id="PIRSR601211-3"/>
    </source>
</evidence>
<feature type="disulfide bond" evidence="12">
    <location>
        <begin position="24"/>
        <end position="81"/>
    </location>
</feature>
<dbReference type="GO" id="GO:0004623">
    <property type="term" value="F:phospholipase A2 activity"/>
    <property type="evidence" value="ECO:0007669"/>
    <property type="project" value="UniProtKB-EC"/>
</dbReference>
<dbReference type="GO" id="GO:0006644">
    <property type="term" value="P:phospholipid metabolic process"/>
    <property type="evidence" value="ECO:0007669"/>
    <property type="project" value="InterPro"/>
</dbReference>
<dbReference type="PROSITE" id="PS00119">
    <property type="entry name" value="PA2_ASP"/>
    <property type="match status" value="1"/>
</dbReference>
<dbReference type="SMART" id="SM00085">
    <property type="entry name" value="PA2c"/>
    <property type="match status" value="1"/>
</dbReference>
<organism evidence="15 16">
    <name type="scientific">Oesophagostomum dentatum</name>
    <name type="common">Nodular worm</name>
    <dbReference type="NCBI Taxonomy" id="61180"/>
    <lineage>
        <taxon>Eukaryota</taxon>
        <taxon>Metazoa</taxon>
        <taxon>Ecdysozoa</taxon>
        <taxon>Nematoda</taxon>
        <taxon>Chromadorea</taxon>
        <taxon>Rhabditida</taxon>
        <taxon>Rhabditina</taxon>
        <taxon>Rhabditomorpha</taxon>
        <taxon>Strongyloidea</taxon>
        <taxon>Strongylidae</taxon>
        <taxon>Oesophagostomum</taxon>
    </lineage>
</organism>
<dbReference type="GO" id="GO:0050482">
    <property type="term" value="P:arachidonate secretion"/>
    <property type="evidence" value="ECO:0007669"/>
    <property type="project" value="InterPro"/>
</dbReference>
<dbReference type="Proteomes" id="UP000053660">
    <property type="component" value="Unassembled WGS sequence"/>
</dbReference>
<dbReference type="InterPro" id="IPR016090">
    <property type="entry name" value="PLA2-like_dom"/>
</dbReference>
<dbReference type="EC" id="3.1.1.4" evidence="2"/>
<feature type="non-terminal residue" evidence="15">
    <location>
        <position position="1"/>
    </location>
</feature>
<evidence type="ECO:0000256" key="9">
    <source>
        <dbReference type="ARBA" id="ARBA00023157"/>
    </source>
</evidence>
<evidence type="ECO:0000313" key="16">
    <source>
        <dbReference type="Proteomes" id="UP000053660"/>
    </source>
</evidence>
<keyword evidence="5" id="KW-0378">Hydrolase</keyword>
<protein>
    <recommendedName>
        <fullName evidence="2">phospholipase A2</fullName>
        <ecNumber evidence="2">3.1.1.4</ecNumber>
    </recommendedName>
</protein>
<keyword evidence="4 11" id="KW-0479">Metal-binding</keyword>
<evidence type="ECO:0000256" key="2">
    <source>
        <dbReference type="ARBA" id="ARBA00013278"/>
    </source>
</evidence>
<proteinExistence type="inferred from homology"/>
<evidence type="ECO:0000313" key="15">
    <source>
        <dbReference type="EMBL" id="KHJ86345.1"/>
    </source>
</evidence>
<dbReference type="PRINTS" id="PR00389">
    <property type="entry name" value="PHPHLIPASEA2"/>
</dbReference>
<dbReference type="Gene3D" id="1.20.90.10">
    <property type="entry name" value="Phospholipase A2 domain"/>
    <property type="match status" value="1"/>
</dbReference>
<dbReference type="InterPro" id="IPR036444">
    <property type="entry name" value="PLipase_A2_dom_sf"/>
</dbReference>
<feature type="active site" evidence="10">
    <location>
        <position position="75"/>
    </location>
</feature>
<evidence type="ECO:0000256" key="11">
    <source>
        <dbReference type="PIRSR" id="PIRSR601211-2"/>
    </source>
</evidence>
<name>A0A0B1ST04_OESDE</name>
<dbReference type="GO" id="GO:0005576">
    <property type="term" value="C:extracellular region"/>
    <property type="evidence" value="ECO:0007669"/>
    <property type="project" value="UniProtKB-SubCell"/>
</dbReference>